<name>A0A061EWU0_THECC</name>
<reference evidence="2 3" key="1">
    <citation type="journal article" date="2013" name="Genome Biol.">
        <title>The genome sequence of the most widely cultivated cacao type and its use to identify candidate genes regulating pod color.</title>
        <authorList>
            <person name="Motamayor J.C."/>
            <person name="Mockaitis K."/>
            <person name="Schmutz J."/>
            <person name="Haiminen N."/>
            <person name="Iii D.L."/>
            <person name="Cornejo O."/>
            <person name="Findley S.D."/>
            <person name="Zheng P."/>
            <person name="Utro F."/>
            <person name="Royaert S."/>
            <person name="Saski C."/>
            <person name="Jenkins J."/>
            <person name="Podicheti R."/>
            <person name="Zhao M."/>
            <person name="Scheffler B.E."/>
            <person name="Stack J.C."/>
            <person name="Feltus F.A."/>
            <person name="Mustiga G.M."/>
            <person name="Amores F."/>
            <person name="Phillips W."/>
            <person name="Marelli J.P."/>
            <person name="May G.D."/>
            <person name="Shapiro H."/>
            <person name="Ma J."/>
            <person name="Bustamante C.D."/>
            <person name="Schnell R.J."/>
            <person name="Main D."/>
            <person name="Gilbert D."/>
            <person name="Parida L."/>
            <person name="Kuhn D.N."/>
        </authorList>
    </citation>
    <scope>NUCLEOTIDE SEQUENCE [LARGE SCALE GENOMIC DNA]</scope>
    <source>
        <strain evidence="3">cv. Matina 1-6</strain>
    </source>
</reference>
<evidence type="ECO:0000313" key="3">
    <source>
        <dbReference type="Proteomes" id="UP000026915"/>
    </source>
</evidence>
<gene>
    <name evidence="2" type="ORF">TCM_024678</name>
</gene>
<dbReference type="EMBL" id="CM001883">
    <property type="protein sequence ID" value="EOY09261.1"/>
    <property type="molecule type" value="Genomic_DNA"/>
</dbReference>
<feature type="region of interest" description="Disordered" evidence="1">
    <location>
        <begin position="78"/>
        <end position="98"/>
    </location>
</feature>
<accession>A0A061EWU0</accession>
<protein>
    <submittedName>
        <fullName evidence="2">Uncharacterized protein</fullName>
    </submittedName>
</protein>
<dbReference type="InParanoid" id="A0A061EWU0"/>
<organism evidence="2 3">
    <name type="scientific">Theobroma cacao</name>
    <name type="common">Cacao</name>
    <name type="synonym">Cocoa</name>
    <dbReference type="NCBI Taxonomy" id="3641"/>
    <lineage>
        <taxon>Eukaryota</taxon>
        <taxon>Viridiplantae</taxon>
        <taxon>Streptophyta</taxon>
        <taxon>Embryophyta</taxon>
        <taxon>Tracheophyta</taxon>
        <taxon>Spermatophyta</taxon>
        <taxon>Magnoliopsida</taxon>
        <taxon>eudicotyledons</taxon>
        <taxon>Gunneridae</taxon>
        <taxon>Pentapetalae</taxon>
        <taxon>rosids</taxon>
        <taxon>malvids</taxon>
        <taxon>Malvales</taxon>
        <taxon>Malvaceae</taxon>
        <taxon>Byttnerioideae</taxon>
        <taxon>Theobroma</taxon>
    </lineage>
</organism>
<evidence type="ECO:0000256" key="1">
    <source>
        <dbReference type="SAM" id="MobiDB-lite"/>
    </source>
</evidence>
<dbReference type="HOGENOM" id="CLU_2337787_0_0_1"/>
<dbReference type="Proteomes" id="UP000026915">
    <property type="component" value="Chromosome 5"/>
</dbReference>
<feature type="compositionally biased region" description="Polar residues" evidence="1">
    <location>
        <begin position="87"/>
        <end position="98"/>
    </location>
</feature>
<dbReference type="AlphaFoldDB" id="A0A061EWU0"/>
<dbReference type="Gramene" id="EOY09261">
    <property type="protein sequence ID" value="EOY09261"/>
    <property type="gene ID" value="TCM_024678"/>
</dbReference>
<evidence type="ECO:0000313" key="2">
    <source>
        <dbReference type="EMBL" id="EOY09261.1"/>
    </source>
</evidence>
<sequence>MTCFTPSKRASKTFFYGILVSEITDFSSANTRCDPPKSHALFNPIDEHTVKKLGFELKNGKWVRKGVIDLRVHDDEAVEGDEDNEVESNAYSTSLSTS</sequence>
<keyword evidence="3" id="KW-1185">Reference proteome</keyword>
<proteinExistence type="predicted"/>